<evidence type="ECO:0000256" key="1">
    <source>
        <dbReference type="SAM" id="MobiDB-lite"/>
    </source>
</evidence>
<proteinExistence type="predicted"/>
<protein>
    <submittedName>
        <fullName evidence="3">Uncharacterized protein</fullName>
    </submittedName>
</protein>
<accession>A0A1H9QM47</accession>
<organism evidence="3 4">
    <name type="scientific">Pedococcus cremeus</name>
    <dbReference type="NCBI Taxonomy" id="587636"/>
    <lineage>
        <taxon>Bacteria</taxon>
        <taxon>Bacillati</taxon>
        <taxon>Actinomycetota</taxon>
        <taxon>Actinomycetes</taxon>
        <taxon>Micrococcales</taxon>
        <taxon>Intrasporangiaceae</taxon>
        <taxon>Pedococcus</taxon>
    </lineage>
</organism>
<dbReference type="OrthoDB" id="2449873at2"/>
<dbReference type="EMBL" id="FOHB01000001">
    <property type="protein sequence ID" value="SER61518.1"/>
    <property type="molecule type" value="Genomic_DNA"/>
</dbReference>
<keyword evidence="2" id="KW-0732">Signal</keyword>
<feature type="compositionally biased region" description="Basic and acidic residues" evidence="1">
    <location>
        <begin position="58"/>
        <end position="123"/>
    </location>
</feature>
<dbReference type="RefSeq" id="WP_091755345.1">
    <property type="nucleotide sequence ID" value="NZ_FOHB01000001.1"/>
</dbReference>
<feature type="chain" id="PRO_5011514566" evidence="2">
    <location>
        <begin position="29"/>
        <end position="304"/>
    </location>
</feature>
<evidence type="ECO:0000313" key="4">
    <source>
        <dbReference type="Proteomes" id="UP000199019"/>
    </source>
</evidence>
<name>A0A1H9QM47_9MICO</name>
<dbReference type="AlphaFoldDB" id="A0A1H9QM47"/>
<dbReference type="STRING" id="587636.SAMN05216199_0683"/>
<feature type="compositionally biased region" description="Basic residues" evidence="1">
    <location>
        <begin position="124"/>
        <end position="142"/>
    </location>
</feature>
<evidence type="ECO:0000313" key="3">
    <source>
        <dbReference type="EMBL" id="SER61518.1"/>
    </source>
</evidence>
<gene>
    <name evidence="3" type="ORF">SAMN05216199_0683</name>
</gene>
<sequence length="304" mass="34252">MTSTLTRTAAALAVAALPLIAGATTAQAGDRPSDGRQNYCKHKKHEDGASFQSIAPRDQCDPRDPKPPYKPPTKDPRGDRHDEHGTYDPAKYKDKKHEEPRHEDSRHHYPRHEDPRHKPPRHEPPKHHRHHDDGYKHHHKRHHKVATDPWNEVRTATAAFFSVAAAERAGYARPPAGVPLHGCIAQDPNSNKAPAMGFHWINMKLVDAKVEATKPEALVYEPNKDGKLDFVAVEYVVPKDAWEKAGNLTPPKLNGVEFMLTTSPNRYKIPAFYSLHAWIWKSNPDGINEPFNPRVSCVYAGLIK</sequence>
<reference evidence="4" key="1">
    <citation type="submission" date="2016-10" db="EMBL/GenBank/DDBJ databases">
        <authorList>
            <person name="Varghese N."/>
            <person name="Submissions S."/>
        </authorList>
    </citation>
    <scope>NUCLEOTIDE SEQUENCE [LARGE SCALE GENOMIC DNA]</scope>
    <source>
        <strain evidence="4">CGMCC 1.6963</strain>
    </source>
</reference>
<dbReference type="Proteomes" id="UP000199019">
    <property type="component" value="Unassembled WGS sequence"/>
</dbReference>
<feature type="signal peptide" evidence="2">
    <location>
        <begin position="1"/>
        <end position="28"/>
    </location>
</feature>
<evidence type="ECO:0000256" key="2">
    <source>
        <dbReference type="SAM" id="SignalP"/>
    </source>
</evidence>
<feature type="region of interest" description="Disordered" evidence="1">
    <location>
        <begin position="23"/>
        <end position="142"/>
    </location>
</feature>
<keyword evidence="4" id="KW-1185">Reference proteome</keyword>